<feature type="transmembrane region" description="Helical" evidence="2">
    <location>
        <begin position="37"/>
        <end position="56"/>
    </location>
</feature>
<reference evidence="3" key="1">
    <citation type="submission" date="2019-10" db="EMBL/GenBank/DDBJ databases">
        <authorList>
            <consortium name="DOE Joint Genome Institute"/>
            <person name="Kuo A."/>
            <person name="Miyauchi S."/>
            <person name="Kiss E."/>
            <person name="Drula E."/>
            <person name="Kohler A."/>
            <person name="Sanchez-Garcia M."/>
            <person name="Andreopoulos B."/>
            <person name="Barry K.W."/>
            <person name="Bonito G."/>
            <person name="Buee M."/>
            <person name="Carver A."/>
            <person name="Chen C."/>
            <person name="Cichocki N."/>
            <person name="Clum A."/>
            <person name="Culley D."/>
            <person name="Crous P.W."/>
            <person name="Fauchery L."/>
            <person name="Girlanda M."/>
            <person name="Hayes R."/>
            <person name="Keri Z."/>
            <person name="LaButti K."/>
            <person name="Lipzen A."/>
            <person name="Lombard V."/>
            <person name="Magnuson J."/>
            <person name="Maillard F."/>
            <person name="Morin E."/>
            <person name="Murat C."/>
            <person name="Nolan M."/>
            <person name="Ohm R."/>
            <person name="Pangilinan J."/>
            <person name="Pereira M."/>
            <person name="Perotto S."/>
            <person name="Peter M."/>
            <person name="Riley R."/>
            <person name="Sitrit Y."/>
            <person name="Stielow B."/>
            <person name="Szollosi G."/>
            <person name="Zifcakova L."/>
            <person name="Stursova M."/>
            <person name="Spatafora J.W."/>
            <person name="Tedersoo L."/>
            <person name="Vaario L.-M."/>
            <person name="Yamada A."/>
            <person name="Yan M."/>
            <person name="Wang P."/>
            <person name="Xu J."/>
            <person name="Bruns T."/>
            <person name="Baldrian P."/>
            <person name="Vilgalys R."/>
            <person name="Henrissat B."/>
            <person name="Grigoriev I.V."/>
            <person name="Hibbett D."/>
            <person name="Nagy L.G."/>
            <person name="Martin F.M."/>
        </authorList>
    </citation>
    <scope>NUCLEOTIDE SEQUENCE</scope>
    <source>
        <strain evidence="3">BED1</strain>
    </source>
</reference>
<evidence type="ECO:0000313" key="4">
    <source>
        <dbReference type="Proteomes" id="UP001194468"/>
    </source>
</evidence>
<keyword evidence="2" id="KW-0472">Membrane</keyword>
<reference evidence="3" key="2">
    <citation type="journal article" date="2020" name="Nat. Commun.">
        <title>Large-scale genome sequencing of mycorrhizal fungi provides insights into the early evolution of symbiotic traits.</title>
        <authorList>
            <person name="Miyauchi S."/>
            <person name="Kiss E."/>
            <person name="Kuo A."/>
            <person name="Drula E."/>
            <person name="Kohler A."/>
            <person name="Sanchez-Garcia M."/>
            <person name="Morin E."/>
            <person name="Andreopoulos B."/>
            <person name="Barry K.W."/>
            <person name="Bonito G."/>
            <person name="Buee M."/>
            <person name="Carver A."/>
            <person name="Chen C."/>
            <person name="Cichocki N."/>
            <person name="Clum A."/>
            <person name="Culley D."/>
            <person name="Crous P.W."/>
            <person name="Fauchery L."/>
            <person name="Girlanda M."/>
            <person name="Hayes R.D."/>
            <person name="Keri Z."/>
            <person name="LaButti K."/>
            <person name="Lipzen A."/>
            <person name="Lombard V."/>
            <person name="Magnuson J."/>
            <person name="Maillard F."/>
            <person name="Murat C."/>
            <person name="Nolan M."/>
            <person name="Ohm R.A."/>
            <person name="Pangilinan J."/>
            <person name="Pereira M.F."/>
            <person name="Perotto S."/>
            <person name="Peter M."/>
            <person name="Pfister S."/>
            <person name="Riley R."/>
            <person name="Sitrit Y."/>
            <person name="Stielow J.B."/>
            <person name="Szollosi G."/>
            <person name="Zifcakova L."/>
            <person name="Stursova M."/>
            <person name="Spatafora J.W."/>
            <person name="Tedersoo L."/>
            <person name="Vaario L.M."/>
            <person name="Yamada A."/>
            <person name="Yan M."/>
            <person name="Wang P."/>
            <person name="Xu J."/>
            <person name="Bruns T."/>
            <person name="Baldrian P."/>
            <person name="Vilgalys R."/>
            <person name="Dunand C."/>
            <person name="Henrissat B."/>
            <person name="Grigoriev I.V."/>
            <person name="Hibbett D."/>
            <person name="Nagy L.G."/>
            <person name="Martin F.M."/>
        </authorList>
    </citation>
    <scope>NUCLEOTIDE SEQUENCE</scope>
    <source>
        <strain evidence="3">BED1</strain>
    </source>
</reference>
<keyword evidence="4" id="KW-1185">Reference proteome</keyword>
<evidence type="ECO:0000256" key="1">
    <source>
        <dbReference type="SAM" id="MobiDB-lite"/>
    </source>
</evidence>
<keyword evidence="2" id="KW-0812">Transmembrane</keyword>
<dbReference type="Proteomes" id="UP001194468">
    <property type="component" value="Unassembled WGS sequence"/>
</dbReference>
<sequence length="277" mass="31064">MYLSGIWAFVVFLSTADLLMILRVYTMWNRSRNILCVLLLVYIVQTIITVVFQGIYDNPYTRLPVITARILDFSLCIPLPSRALLLSGTPYVALRLTLGAMLTILAVFQTLKQSFRMYKATKRWQPNRYMQKLVKDGILYFVVYVPPFLLPLALCSNVLYQINDLLTITRYSSSNTFIFLQAFVSVTFYILIPRFVVSIRELYDHDIHGRLHVDSGFGVVSRSDAGPNATVSEMAFADVNQGPEVEGGTDKSGDLGIDRAHGSGLNEDSPIGASSRV</sequence>
<gene>
    <name evidence="3" type="ORF">L210DRAFT_3652216</name>
</gene>
<dbReference type="EMBL" id="WHUW01000070">
    <property type="protein sequence ID" value="KAF8428932.1"/>
    <property type="molecule type" value="Genomic_DNA"/>
</dbReference>
<feature type="transmembrane region" description="Helical" evidence="2">
    <location>
        <begin position="6"/>
        <end position="25"/>
    </location>
</feature>
<feature type="transmembrane region" description="Helical" evidence="2">
    <location>
        <begin position="92"/>
        <end position="111"/>
    </location>
</feature>
<dbReference type="AlphaFoldDB" id="A0AAD4BH55"/>
<comment type="caution">
    <text evidence="3">The sequence shown here is derived from an EMBL/GenBank/DDBJ whole genome shotgun (WGS) entry which is preliminary data.</text>
</comment>
<name>A0AAD4BH55_BOLED</name>
<protein>
    <submittedName>
        <fullName evidence="3">Uncharacterized protein</fullName>
    </submittedName>
</protein>
<feature type="transmembrane region" description="Helical" evidence="2">
    <location>
        <begin position="174"/>
        <end position="192"/>
    </location>
</feature>
<feature type="compositionally biased region" description="Basic and acidic residues" evidence="1">
    <location>
        <begin position="248"/>
        <end position="261"/>
    </location>
</feature>
<feature type="transmembrane region" description="Helical" evidence="2">
    <location>
        <begin position="138"/>
        <end position="162"/>
    </location>
</feature>
<accession>A0AAD4BH55</accession>
<evidence type="ECO:0000256" key="2">
    <source>
        <dbReference type="SAM" id="Phobius"/>
    </source>
</evidence>
<organism evidence="3 4">
    <name type="scientific">Boletus edulis BED1</name>
    <dbReference type="NCBI Taxonomy" id="1328754"/>
    <lineage>
        <taxon>Eukaryota</taxon>
        <taxon>Fungi</taxon>
        <taxon>Dikarya</taxon>
        <taxon>Basidiomycota</taxon>
        <taxon>Agaricomycotina</taxon>
        <taxon>Agaricomycetes</taxon>
        <taxon>Agaricomycetidae</taxon>
        <taxon>Boletales</taxon>
        <taxon>Boletineae</taxon>
        <taxon>Boletaceae</taxon>
        <taxon>Boletoideae</taxon>
        <taxon>Boletus</taxon>
    </lineage>
</organism>
<evidence type="ECO:0000313" key="3">
    <source>
        <dbReference type="EMBL" id="KAF8428932.1"/>
    </source>
</evidence>
<proteinExistence type="predicted"/>
<feature type="region of interest" description="Disordered" evidence="1">
    <location>
        <begin position="241"/>
        <end position="277"/>
    </location>
</feature>
<keyword evidence="2" id="KW-1133">Transmembrane helix</keyword>